<accession>A0A4E0RKL1</accession>
<gene>
    <name evidence="2" type="ORF">D915_000816</name>
</gene>
<organism evidence="2 3">
    <name type="scientific">Fasciola hepatica</name>
    <name type="common">Liver fluke</name>
    <dbReference type="NCBI Taxonomy" id="6192"/>
    <lineage>
        <taxon>Eukaryota</taxon>
        <taxon>Metazoa</taxon>
        <taxon>Spiralia</taxon>
        <taxon>Lophotrochozoa</taxon>
        <taxon>Platyhelminthes</taxon>
        <taxon>Trematoda</taxon>
        <taxon>Digenea</taxon>
        <taxon>Plagiorchiida</taxon>
        <taxon>Echinostomata</taxon>
        <taxon>Echinostomatoidea</taxon>
        <taxon>Fasciolidae</taxon>
        <taxon>Fasciola</taxon>
    </lineage>
</organism>
<feature type="compositionally biased region" description="Basic and acidic residues" evidence="1">
    <location>
        <begin position="262"/>
        <end position="276"/>
    </location>
</feature>
<evidence type="ECO:0000313" key="2">
    <source>
        <dbReference type="EMBL" id="THD28355.1"/>
    </source>
</evidence>
<feature type="region of interest" description="Disordered" evidence="1">
    <location>
        <begin position="818"/>
        <end position="896"/>
    </location>
</feature>
<feature type="compositionally biased region" description="Polar residues" evidence="1">
    <location>
        <begin position="836"/>
        <end position="852"/>
    </location>
</feature>
<feature type="compositionally biased region" description="Polar residues" evidence="1">
    <location>
        <begin position="745"/>
        <end position="773"/>
    </location>
</feature>
<feature type="compositionally biased region" description="Polar residues" evidence="1">
    <location>
        <begin position="886"/>
        <end position="896"/>
    </location>
</feature>
<dbReference type="EMBL" id="JXXN02000172">
    <property type="protein sequence ID" value="THD28355.1"/>
    <property type="molecule type" value="Genomic_DNA"/>
</dbReference>
<feature type="region of interest" description="Disordered" evidence="1">
    <location>
        <begin position="262"/>
        <end position="330"/>
    </location>
</feature>
<dbReference type="AlphaFoldDB" id="A0A4E0RKL1"/>
<comment type="caution">
    <text evidence="2">The sequence shown here is derived from an EMBL/GenBank/DDBJ whole genome shotgun (WGS) entry which is preliminary data.</text>
</comment>
<feature type="compositionally biased region" description="Polar residues" evidence="1">
    <location>
        <begin position="33"/>
        <end position="51"/>
    </location>
</feature>
<feature type="compositionally biased region" description="Basic and acidic residues" evidence="1">
    <location>
        <begin position="872"/>
        <end position="885"/>
    </location>
</feature>
<feature type="region of interest" description="Disordered" evidence="1">
    <location>
        <begin position="21"/>
        <end position="51"/>
    </location>
</feature>
<evidence type="ECO:0000256" key="1">
    <source>
        <dbReference type="SAM" id="MobiDB-lite"/>
    </source>
</evidence>
<reference evidence="2" key="1">
    <citation type="submission" date="2019-03" db="EMBL/GenBank/DDBJ databases">
        <title>Improved annotation for the trematode Fasciola hepatica.</title>
        <authorList>
            <person name="Choi Y.-J."/>
            <person name="Martin J."/>
            <person name="Mitreva M."/>
        </authorList>
    </citation>
    <scope>NUCLEOTIDE SEQUENCE [LARGE SCALE GENOMIC DNA]</scope>
</reference>
<protein>
    <recommendedName>
        <fullName evidence="4">Protein kinase domain-containing protein</fullName>
    </recommendedName>
</protein>
<dbReference type="Proteomes" id="UP000230066">
    <property type="component" value="Unassembled WGS sequence"/>
</dbReference>
<name>A0A4E0RKL1_FASHE</name>
<proteinExistence type="predicted"/>
<feature type="compositionally biased region" description="Basic and acidic residues" evidence="1">
    <location>
        <begin position="854"/>
        <end position="865"/>
    </location>
</feature>
<keyword evidence="3" id="KW-1185">Reference proteome</keyword>
<feature type="region of interest" description="Disordered" evidence="1">
    <location>
        <begin position="712"/>
        <end position="773"/>
    </location>
</feature>
<sequence length="1084" mass="120606">MVKLGNFEYAIDLGSNKYTFERSRGKSAHPGQSLRSHSRSPGNCGQRGKSNTSTLEYSVYRLINDAENFPSDRLADWLPPELWDNHANTSMTLISSVDNQPQVDERWTCPISTATDVYSLAKLLRFLWFRTETGTNMVHGCTNSLTCGPITSVQMLLKAALQSRPEERLPMQQFHRLLIHLFWNEYDSLVPPKPLVRNPVPCPLRLCFHHWPLRGRFNSGFPSTSTSHSADPVAHDPVHFDTAPLTEVNRIRHITYRKRAANETHSERVDDVRPEVDQGTWTPRTVDSTYDPGAHPSSSFSDTKHLQTRPTHLEVSSPTATDTYTSSCPSNGIHIVGTQNNRAILTEPEHKRLSAGTSVRCDTGPVDSSSGISRVTAERCLSSRTTTPTNKSVIENDQLNRQESARSKLSRFYPFINEWLNRKRITSSTVMKADSSNGASIFDGRSNLVTTPFCRAEVITPTEPNRTVTPLVSCLQRSSIRKSKTVKLSHTQYVELAAVPCVPEGVDVPPDLVPRRNLSAPQPRTRVNRSHTISPNLRVTSDTKTTRSVMDGCPYVTQSSKPDGAFRRSTSLHNKIVHSPFKSLTPYSLSVLSRNSDHMPVKPASHLTRTAPVQTSYAKVTGTPDLIRSSSRLSRRRYRGAFFHQPVPVICAHEISDTDGTARFRSASCSRLTNLAFCTADCGRLHSQSVQTEFAWLCDECKHRVETPRAIDPTPGDNLSMNANDKDVYDTPPSPSSPTDVVRTNISNGYASRQNGWVNSYQPVSPTPSNRKNNVVGRIVELFESRLRTRTELHKTEPPTRGYRHFWTPKLGLRDTDPHPVCPRSLTRIQVGDSRSMATSFSSKKPSTSYLPQKTKDKTLSDGHKTTLNRTESSRPYDGELHEAHQSSPNINSAQPTCLTSTKCFSPVRPDSTKSAQTLTGIKSKLFSEVPSSSLSEKAQNLMTDAQNENLTTSVDSLTTLPLPPPPSPPLAPIEKPSSNLDKENVDPGVLPPFPVTGDVEYRGFLTVPISGCVPQTRPPSNASRHVPQFKLPTSLRIPFTELSPASRLVLPRRGGKERKQAKIYENQMRTSHGERFIPLSDLE</sequence>
<evidence type="ECO:0008006" key="4">
    <source>
        <dbReference type="Google" id="ProtNLM"/>
    </source>
</evidence>
<feature type="compositionally biased region" description="Polar residues" evidence="1">
    <location>
        <begin position="279"/>
        <end position="288"/>
    </location>
</feature>
<evidence type="ECO:0000313" key="3">
    <source>
        <dbReference type="Proteomes" id="UP000230066"/>
    </source>
</evidence>
<feature type="region of interest" description="Disordered" evidence="1">
    <location>
        <begin position="1051"/>
        <end position="1084"/>
    </location>
</feature>
<feature type="compositionally biased region" description="Polar residues" evidence="1">
    <location>
        <begin position="308"/>
        <end position="330"/>
    </location>
</feature>